<reference evidence="1" key="1">
    <citation type="submission" date="2023-03" db="EMBL/GenBank/DDBJ databases">
        <title>Massive genome expansion in bonnet fungi (Mycena s.s.) driven by repeated elements and novel gene families across ecological guilds.</title>
        <authorList>
            <consortium name="Lawrence Berkeley National Laboratory"/>
            <person name="Harder C.B."/>
            <person name="Miyauchi S."/>
            <person name="Viragh M."/>
            <person name="Kuo A."/>
            <person name="Thoen E."/>
            <person name="Andreopoulos B."/>
            <person name="Lu D."/>
            <person name="Skrede I."/>
            <person name="Drula E."/>
            <person name="Henrissat B."/>
            <person name="Morin E."/>
            <person name="Kohler A."/>
            <person name="Barry K."/>
            <person name="LaButti K."/>
            <person name="Morin E."/>
            <person name="Salamov A."/>
            <person name="Lipzen A."/>
            <person name="Mereny Z."/>
            <person name="Hegedus B."/>
            <person name="Baldrian P."/>
            <person name="Stursova M."/>
            <person name="Weitz H."/>
            <person name="Taylor A."/>
            <person name="Grigoriev I.V."/>
            <person name="Nagy L.G."/>
            <person name="Martin F."/>
            <person name="Kauserud H."/>
        </authorList>
    </citation>
    <scope>NUCLEOTIDE SEQUENCE</scope>
    <source>
        <strain evidence="1">CBHHK200</strain>
    </source>
</reference>
<proteinExistence type="predicted"/>
<name>A0AAD6WY48_9AGAR</name>
<protein>
    <submittedName>
        <fullName evidence="1">Uncharacterized protein</fullName>
    </submittedName>
</protein>
<organism evidence="1 2">
    <name type="scientific">Mycena alexandri</name>
    <dbReference type="NCBI Taxonomy" id="1745969"/>
    <lineage>
        <taxon>Eukaryota</taxon>
        <taxon>Fungi</taxon>
        <taxon>Dikarya</taxon>
        <taxon>Basidiomycota</taxon>
        <taxon>Agaricomycotina</taxon>
        <taxon>Agaricomycetes</taxon>
        <taxon>Agaricomycetidae</taxon>
        <taxon>Agaricales</taxon>
        <taxon>Marasmiineae</taxon>
        <taxon>Mycenaceae</taxon>
        <taxon>Mycena</taxon>
    </lineage>
</organism>
<evidence type="ECO:0000313" key="2">
    <source>
        <dbReference type="Proteomes" id="UP001218188"/>
    </source>
</evidence>
<dbReference type="EMBL" id="JARJCM010000153">
    <property type="protein sequence ID" value="KAJ7025434.1"/>
    <property type="molecule type" value="Genomic_DNA"/>
</dbReference>
<accession>A0AAD6WY48</accession>
<dbReference type="AlphaFoldDB" id="A0AAD6WY48"/>
<feature type="non-terminal residue" evidence="1">
    <location>
        <position position="1"/>
    </location>
</feature>
<feature type="non-terminal residue" evidence="1">
    <location>
        <position position="82"/>
    </location>
</feature>
<gene>
    <name evidence="1" type="ORF">C8F04DRAFT_911400</name>
</gene>
<dbReference type="InterPro" id="IPR041078">
    <property type="entry name" value="Plavaka"/>
</dbReference>
<comment type="caution">
    <text evidence="1">The sequence shown here is derived from an EMBL/GenBank/DDBJ whole genome shotgun (WGS) entry which is preliminary data.</text>
</comment>
<sequence>DYTAALPCTVSAGKDGVQVDCTDGFVRKVFLILSACITDYPEQCLVACCRENLCPRCLVKPKQHGETVNSTMRDPGETLQVI</sequence>
<dbReference type="Pfam" id="PF18759">
    <property type="entry name" value="Plavaka"/>
    <property type="match status" value="1"/>
</dbReference>
<dbReference type="Proteomes" id="UP001218188">
    <property type="component" value="Unassembled WGS sequence"/>
</dbReference>
<keyword evidence="2" id="KW-1185">Reference proteome</keyword>
<evidence type="ECO:0000313" key="1">
    <source>
        <dbReference type="EMBL" id="KAJ7025434.1"/>
    </source>
</evidence>